<dbReference type="Gene3D" id="2.60.40.1190">
    <property type="match status" value="1"/>
</dbReference>
<evidence type="ECO:0000313" key="3">
    <source>
        <dbReference type="EMBL" id="KPL84888.1"/>
    </source>
</evidence>
<dbReference type="RefSeq" id="WP_062418774.1">
    <property type="nucleotide sequence ID" value="NZ_DF967974.1"/>
</dbReference>
<accession>A0A0P6Y7P6</accession>
<dbReference type="GO" id="GO:0030246">
    <property type="term" value="F:carbohydrate binding"/>
    <property type="evidence" value="ECO:0007669"/>
    <property type="project" value="InterPro"/>
</dbReference>
<evidence type="ECO:0000256" key="1">
    <source>
        <dbReference type="SAM" id="SignalP"/>
    </source>
</evidence>
<name>A0A0P6Y7P6_9CHLR</name>
<comment type="caution">
    <text evidence="3">The sequence shown here is derived from an EMBL/GenBank/DDBJ whole genome shotgun (WGS) entry which is preliminary data.</text>
</comment>
<dbReference type="Proteomes" id="UP000050501">
    <property type="component" value="Unassembled WGS sequence"/>
</dbReference>
<protein>
    <recommendedName>
        <fullName evidence="2">Carbohydrate-binding domain-containing protein</fullName>
    </recommendedName>
</protein>
<dbReference type="PATRIC" id="fig|229921.5.peg.1718"/>
<evidence type="ECO:0000259" key="2">
    <source>
        <dbReference type="Pfam" id="PF06452"/>
    </source>
</evidence>
<dbReference type="PROSITE" id="PS51257">
    <property type="entry name" value="PROKAR_LIPOPROTEIN"/>
    <property type="match status" value="1"/>
</dbReference>
<reference evidence="3 4" key="1">
    <citation type="submission" date="2015-07" db="EMBL/GenBank/DDBJ databases">
        <title>Genome sequence of Levilinea saccharolytica DSM 16555.</title>
        <authorList>
            <person name="Hemp J."/>
            <person name="Ward L.M."/>
            <person name="Pace L.A."/>
            <person name="Fischer W.W."/>
        </authorList>
    </citation>
    <scope>NUCLEOTIDE SEQUENCE [LARGE SCALE GENOMIC DNA]</scope>
    <source>
        <strain evidence="3 4">KIBI-1</strain>
    </source>
</reference>
<keyword evidence="4" id="KW-1185">Reference proteome</keyword>
<keyword evidence="1" id="KW-0732">Signal</keyword>
<dbReference type="OrthoDB" id="160168at2"/>
<proteinExistence type="predicted"/>
<sequence>MTWTRALISLWILFLLSACTTAGGQTAVPNATMTAVYQPSATADLEPTQTAPAQPQATETPLVLAVTEAAQPTSAPAQAAPQRSGWTAAYFSTRPEVDGDLGEWSGFTPAALALLLEGRENWEGPLDLSAAVQVGWDYQNLYVGIKIKDDVYRQNGSGEDWQVWDAVLVSLDTDLDGDFNSSQRNVDDVQLWLTAGAPKVGENLGAYQTAPANQRGLRSEVEIFAWAYPSDSERGYILEAALPWEVLGVQPQAGDEFGFAVVISDNDSDQAARQSLVGGVYGWKAADPTTWGSLRLGQ</sequence>
<dbReference type="InterPro" id="IPR010502">
    <property type="entry name" value="Carb-bd_dom_fam9"/>
</dbReference>
<gene>
    <name evidence="3" type="ORF">ADN01_07395</name>
</gene>
<dbReference type="AlphaFoldDB" id="A0A0P6Y7P6"/>
<dbReference type="GO" id="GO:0016052">
    <property type="term" value="P:carbohydrate catabolic process"/>
    <property type="evidence" value="ECO:0007669"/>
    <property type="project" value="InterPro"/>
</dbReference>
<dbReference type="Pfam" id="PF06452">
    <property type="entry name" value="CBM9_1"/>
    <property type="match status" value="1"/>
</dbReference>
<feature type="domain" description="Carbohydrate-binding" evidence="2">
    <location>
        <begin position="103"/>
        <end position="296"/>
    </location>
</feature>
<dbReference type="STRING" id="229921.ADN01_07395"/>
<dbReference type="EMBL" id="LGCM01000028">
    <property type="protein sequence ID" value="KPL84888.1"/>
    <property type="molecule type" value="Genomic_DNA"/>
</dbReference>
<evidence type="ECO:0000313" key="4">
    <source>
        <dbReference type="Proteomes" id="UP000050501"/>
    </source>
</evidence>
<feature type="chain" id="PRO_5006133393" description="Carbohydrate-binding domain-containing protein" evidence="1">
    <location>
        <begin position="23"/>
        <end position="298"/>
    </location>
</feature>
<organism evidence="3 4">
    <name type="scientific">Levilinea saccharolytica</name>
    <dbReference type="NCBI Taxonomy" id="229921"/>
    <lineage>
        <taxon>Bacteria</taxon>
        <taxon>Bacillati</taxon>
        <taxon>Chloroflexota</taxon>
        <taxon>Anaerolineae</taxon>
        <taxon>Anaerolineales</taxon>
        <taxon>Anaerolineaceae</taxon>
        <taxon>Levilinea</taxon>
    </lineage>
</organism>
<dbReference type="GO" id="GO:0004553">
    <property type="term" value="F:hydrolase activity, hydrolyzing O-glycosyl compounds"/>
    <property type="evidence" value="ECO:0007669"/>
    <property type="project" value="InterPro"/>
</dbReference>
<dbReference type="SUPFAM" id="SSF49344">
    <property type="entry name" value="CBD9-like"/>
    <property type="match status" value="1"/>
</dbReference>
<feature type="signal peptide" evidence="1">
    <location>
        <begin position="1"/>
        <end position="22"/>
    </location>
</feature>